<gene>
    <name evidence="2" type="ORF">M427DRAFT_344305</name>
</gene>
<keyword evidence="1" id="KW-0175">Coiled coil</keyword>
<evidence type="ECO:0000313" key="2">
    <source>
        <dbReference type="EMBL" id="KXS20759.1"/>
    </source>
</evidence>
<reference evidence="2 3" key="1">
    <citation type="journal article" date="2015" name="Genome Biol. Evol.">
        <title>Phylogenomic analyses indicate that early fungi evolved digesting cell walls of algal ancestors of land plants.</title>
        <authorList>
            <person name="Chang Y."/>
            <person name="Wang S."/>
            <person name="Sekimoto S."/>
            <person name="Aerts A.L."/>
            <person name="Choi C."/>
            <person name="Clum A."/>
            <person name="LaButti K.M."/>
            <person name="Lindquist E.A."/>
            <person name="Yee Ngan C."/>
            <person name="Ohm R.A."/>
            <person name="Salamov A.A."/>
            <person name="Grigoriev I.V."/>
            <person name="Spatafora J.W."/>
            <person name="Berbee M.L."/>
        </authorList>
    </citation>
    <scope>NUCLEOTIDE SEQUENCE [LARGE SCALE GENOMIC DNA]</scope>
    <source>
        <strain evidence="2 3">JEL478</strain>
    </source>
</reference>
<organism evidence="2 3">
    <name type="scientific">Gonapodya prolifera (strain JEL478)</name>
    <name type="common">Monoblepharis prolifera</name>
    <dbReference type="NCBI Taxonomy" id="1344416"/>
    <lineage>
        <taxon>Eukaryota</taxon>
        <taxon>Fungi</taxon>
        <taxon>Fungi incertae sedis</taxon>
        <taxon>Chytridiomycota</taxon>
        <taxon>Chytridiomycota incertae sedis</taxon>
        <taxon>Monoblepharidomycetes</taxon>
        <taxon>Monoblepharidales</taxon>
        <taxon>Gonapodyaceae</taxon>
        <taxon>Gonapodya</taxon>
    </lineage>
</organism>
<accession>A0A139AVN1</accession>
<protein>
    <submittedName>
        <fullName evidence="2">Uncharacterized protein</fullName>
    </submittedName>
</protein>
<proteinExistence type="predicted"/>
<dbReference type="AlphaFoldDB" id="A0A139AVN1"/>
<dbReference type="OrthoDB" id="10591251at2759"/>
<evidence type="ECO:0000313" key="3">
    <source>
        <dbReference type="Proteomes" id="UP000070544"/>
    </source>
</evidence>
<evidence type="ECO:0000256" key="1">
    <source>
        <dbReference type="SAM" id="Coils"/>
    </source>
</evidence>
<sequence>MQDDSEHPQTPETQRALAALHAAVASKVAAGRTAYDAAQSKIRVLATLKENLTQLAEELALAGEDHSGSAKPIPFSNLGRGLPVTPLWGEKPASASVKANCHDDETLELYNVSLRAMECLPGDLILLFDLINTDSDCHVKNLSWVVQNPRGCTVRLHADSNQVPPADVTVMGGVITLPSQWWDTTVTLLLRWTAVRSASETSVHWRKVNVAISNVHARWIPGKLALQRPGIFFVFKNVQFHWLFTGLALHVDRLGVPVQTRLHCPTSSPFDPAVPSKHQRTIARSSCGSWFRGDAQLDRI</sequence>
<keyword evidence="3" id="KW-1185">Reference proteome</keyword>
<dbReference type="Proteomes" id="UP000070544">
    <property type="component" value="Unassembled WGS sequence"/>
</dbReference>
<dbReference type="EMBL" id="KQ965734">
    <property type="protein sequence ID" value="KXS20759.1"/>
    <property type="molecule type" value="Genomic_DNA"/>
</dbReference>
<name>A0A139AVN1_GONPJ</name>
<feature type="coiled-coil region" evidence="1">
    <location>
        <begin position="38"/>
        <end position="65"/>
    </location>
</feature>